<sequence>MDLTIESVILFLLVYFPFSQLVWHAVEY</sequence>
<keyword evidence="1" id="KW-0812">Transmembrane</keyword>
<feature type="transmembrane region" description="Helical" evidence="1">
    <location>
        <begin position="7"/>
        <end position="26"/>
    </location>
</feature>
<keyword evidence="1" id="KW-1133">Transmembrane helix</keyword>
<dbReference type="AlphaFoldDB" id="A0A0A8YTF7"/>
<organism evidence="2">
    <name type="scientific">Arundo donax</name>
    <name type="common">Giant reed</name>
    <name type="synonym">Donax arundinaceus</name>
    <dbReference type="NCBI Taxonomy" id="35708"/>
    <lineage>
        <taxon>Eukaryota</taxon>
        <taxon>Viridiplantae</taxon>
        <taxon>Streptophyta</taxon>
        <taxon>Embryophyta</taxon>
        <taxon>Tracheophyta</taxon>
        <taxon>Spermatophyta</taxon>
        <taxon>Magnoliopsida</taxon>
        <taxon>Liliopsida</taxon>
        <taxon>Poales</taxon>
        <taxon>Poaceae</taxon>
        <taxon>PACMAD clade</taxon>
        <taxon>Arundinoideae</taxon>
        <taxon>Arundineae</taxon>
        <taxon>Arundo</taxon>
    </lineage>
</organism>
<evidence type="ECO:0000313" key="2">
    <source>
        <dbReference type="EMBL" id="JAD30344.1"/>
    </source>
</evidence>
<protein>
    <submittedName>
        <fullName evidence="2">Uncharacterized protein</fullName>
    </submittedName>
</protein>
<reference evidence="2" key="1">
    <citation type="submission" date="2014-09" db="EMBL/GenBank/DDBJ databases">
        <authorList>
            <person name="Magalhaes I.L.F."/>
            <person name="Oliveira U."/>
            <person name="Santos F.R."/>
            <person name="Vidigal T.H.D.A."/>
            <person name="Brescovit A.D."/>
            <person name="Santos A.J."/>
        </authorList>
    </citation>
    <scope>NUCLEOTIDE SEQUENCE</scope>
    <source>
        <tissue evidence="2">Shoot tissue taken approximately 20 cm above the soil surface</tissue>
    </source>
</reference>
<dbReference type="EMBL" id="GBRH01267551">
    <property type="protein sequence ID" value="JAD30344.1"/>
    <property type="molecule type" value="Transcribed_RNA"/>
</dbReference>
<proteinExistence type="predicted"/>
<keyword evidence="1" id="KW-0472">Membrane</keyword>
<reference evidence="2" key="2">
    <citation type="journal article" date="2015" name="Data Brief">
        <title>Shoot transcriptome of the giant reed, Arundo donax.</title>
        <authorList>
            <person name="Barrero R.A."/>
            <person name="Guerrero F.D."/>
            <person name="Moolhuijzen P."/>
            <person name="Goolsby J.A."/>
            <person name="Tidwell J."/>
            <person name="Bellgard S.E."/>
            <person name="Bellgard M.I."/>
        </authorList>
    </citation>
    <scope>NUCLEOTIDE SEQUENCE</scope>
    <source>
        <tissue evidence="2">Shoot tissue taken approximately 20 cm above the soil surface</tissue>
    </source>
</reference>
<evidence type="ECO:0000256" key="1">
    <source>
        <dbReference type="SAM" id="Phobius"/>
    </source>
</evidence>
<accession>A0A0A8YTF7</accession>
<name>A0A0A8YTF7_ARUDO</name>